<organism evidence="2 3">
    <name type="scientific">Streptomyces armeniacus</name>
    <dbReference type="NCBI Taxonomy" id="83291"/>
    <lineage>
        <taxon>Bacteria</taxon>
        <taxon>Bacillati</taxon>
        <taxon>Actinomycetota</taxon>
        <taxon>Actinomycetes</taxon>
        <taxon>Kitasatosporales</taxon>
        <taxon>Streptomycetaceae</taxon>
        <taxon>Streptomyces</taxon>
    </lineage>
</organism>
<dbReference type="Pfam" id="PF13480">
    <property type="entry name" value="Acetyltransf_6"/>
    <property type="match status" value="1"/>
</dbReference>
<accession>A0A345Y0T1</accession>
<feature type="domain" description="BioF2-like acetyltransferase" evidence="1">
    <location>
        <begin position="173"/>
        <end position="315"/>
    </location>
</feature>
<dbReference type="InterPro" id="IPR016181">
    <property type="entry name" value="Acyl_CoA_acyltransferase"/>
</dbReference>
<evidence type="ECO:0000259" key="1">
    <source>
        <dbReference type="Pfam" id="PF13480"/>
    </source>
</evidence>
<protein>
    <submittedName>
        <fullName evidence="2">GNAT family N-acetyltransferase</fullName>
    </submittedName>
</protein>
<dbReference type="RefSeq" id="WP_208880159.1">
    <property type="nucleotide sequence ID" value="NZ_CP031320.1"/>
</dbReference>
<proteinExistence type="predicted"/>
<keyword evidence="2" id="KW-0808">Transferase</keyword>
<reference evidence="2 3" key="1">
    <citation type="submission" date="2018-07" db="EMBL/GenBank/DDBJ databases">
        <title>Draft genome of the type strain Streptomyces armeniacus ATCC 15676.</title>
        <authorList>
            <person name="Labana P."/>
            <person name="Gosse J.T."/>
            <person name="Boddy C.N."/>
        </authorList>
    </citation>
    <scope>NUCLEOTIDE SEQUENCE [LARGE SCALE GENOMIC DNA]</scope>
    <source>
        <strain evidence="2 3">ATCC 15676</strain>
    </source>
</reference>
<dbReference type="EMBL" id="CP031320">
    <property type="protein sequence ID" value="AXK37497.1"/>
    <property type="molecule type" value="Genomic_DNA"/>
</dbReference>
<dbReference type="AlphaFoldDB" id="A0A345Y0T1"/>
<gene>
    <name evidence="2" type="ORF">DVA86_20165</name>
</gene>
<dbReference type="Proteomes" id="UP000254425">
    <property type="component" value="Chromosome"/>
</dbReference>
<dbReference type="KEGG" id="sarm:DVA86_20165"/>
<evidence type="ECO:0000313" key="3">
    <source>
        <dbReference type="Proteomes" id="UP000254425"/>
    </source>
</evidence>
<evidence type="ECO:0000313" key="2">
    <source>
        <dbReference type="EMBL" id="AXK37497.1"/>
    </source>
</evidence>
<dbReference type="InterPro" id="IPR038740">
    <property type="entry name" value="BioF2-like_GNAT_dom"/>
</dbReference>
<keyword evidence="3" id="KW-1185">Reference proteome</keyword>
<sequence length="376" mass="41891">MTTVTTVTLCRDPERFAALAPEWDALYARCPTATPFQTHAWLHSWWLSYGMRERLRLLLVRSGGRLVGVAPLMLVHRPFPVLVPLGGGISDFCDVLVDGDRAAHVTRALERGLRRAARGALVDLREVRPGGAAERLYDRWQGPRRRLADSVCLELPCAPIEDLLRRMPGASARRARGKLRRLDELGIEQRSVPQPEVPSAVSTLLRLHGLQWQGRGVTPEHRRPRFAAHLARAAARMVGTGDALLTEYRLDGEVLAADITLMSPELSGGYLYGAHPALRAKADITAMLLRHDARHASESGRSVLSMLRGAEPYKRHWRPVEVTNQRLLMARSGLGPVLRLYAGQHTVRRRLGRLVCEHSPALRALRTRLRGGRADT</sequence>
<dbReference type="GO" id="GO:0016740">
    <property type="term" value="F:transferase activity"/>
    <property type="evidence" value="ECO:0007669"/>
    <property type="project" value="UniProtKB-KW"/>
</dbReference>
<name>A0A345Y0T1_9ACTN</name>
<dbReference type="SUPFAM" id="SSF55729">
    <property type="entry name" value="Acyl-CoA N-acyltransferases (Nat)"/>
    <property type="match status" value="1"/>
</dbReference>